<feature type="compositionally biased region" description="Basic and acidic residues" evidence="1">
    <location>
        <begin position="226"/>
        <end position="241"/>
    </location>
</feature>
<dbReference type="STRING" id="237631.A0A0D1DVI7"/>
<dbReference type="EMBL" id="CM003151">
    <property type="protein sequence ID" value="KIS67731.1"/>
    <property type="molecule type" value="Genomic_DNA"/>
</dbReference>
<protein>
    <submittedName>
        <fullName evidence="2">Uncharacterized protein</fullName>
    </submittedName>
</protein>
<dbReference type="RefSeq" id="XP_011390708.1">
    <property type="nucleotide sequence ID" value="XM_011392406.1"/>
</dbReference>
<feature type="region of interest" description="Disordered" evidence="1">
    <location>
        <begin position="226"/>
        <end position="298"/>
    </location>
</feature>
<organism evidence="2 3">
    <name type="scientific">Mycosarcoma maydis</name>
    <name type="common">Corn smut fungus</name>
    <name type="synonym">Ustilago maydis</name>
    <dbReference type="NCBI Taxonomy" id="5270"/>
    <lineage>
        <taxon>Eukaryota</taxon>
        <taxon>Fungi</taxon>
        <taxon>Dikarya</taxon>
        <taxon>Basidiomycota</taxon>
        <taxon>Ustilaginomycotina</taxon>
        <taxon>Ustilaginomycetes</taxon>
        <taxon>Ustilaginales</taxon>
        <taxon>Ustilaginaceae</taxon>
        <taxon>Mycosarcoma</taxon>
    </lineage>
</organism>
<dbReference type="Proteomes" id="UP000000561">
    <property type="component" value="Chromosome 12"/>
</dbReference>
<dbReference type="VEuPathDB" id="FungiDB:UMAG_04229"/>
<proteinExistence type="predicted"/>
<reference evidence="2 3" key="1">
    <citation type="journal article" date="2006" name="Nature">
        <title>Insights from the genome of the biotrophic fungal plant pathogen Ustilago maydis.</title>
        <authorList>
            <person name="Kamper J."/>
            <person name="Kahmann R."/>
            <person name="Bolker M."/>
            <person name="Ma L.J."/>
            <person name="Brefort T."/>
            <person name="Saville B.J."/>
            <person name="Banuett F."/>
            <person name="Kronstad J.W."/>
            <person name="Gold S.E."/>
            <person name="Muller O."/>
            <person name="Perlin M.H."/>
            <person name="Wosten H.A."/>
            <person name="de Vries R."/>
            <person name="Ruiz-Herrera J."/>
            <person name="Reynaga-Pena C.G."/>
            <person name="Snetselaar K."/>
            <person name="McCann M."/>
            <person name="Perez-Martin J."/>
            <person name="Feldbrugge M."/>
            <person name="Basse C.W."/>
            <person name="Steinberg G."/>
            <person name="Ibeas J.I."/>
            <person name="Holloman W."/>
            <person name="Guzman P."/>
            <person name="Farman M."/>
            <person name="Stajich J.E."/>
            <person name="Sentandreu R."/>
            <person name="Gonzalez-Prieto J.M."/>
            <person name="Kennell J.C."/>
            <person name="Molina L."/>
            <person name="Schirawski J."/>
            <person name="Mendoza-Mendoza A."/>
            <person name="Greilinger D."/>
            <person name="Munch K."/>
            <person name="Rossel N."/>
            <person name="Scherer M."/>
            <person name="Vranes M."/>
            <person name="Ladendorf O."/>
            <person name="Vincon V."/>
            <person name="Fuchs U."/>
            <person name="Sandrock B."/>
            <person name="Meng S."/>
            <person name="Ho E.C."/>
            <person name="Cahill M.J."/>
            <person name="Boyce K.J."/>
            <person name="Klose J."/>
            <person name="Klosterman S.J."/>
            <person name="Deelstra H.J."/>
            <person name="Ortiz-Castellanos L."/>
            <person name="Li W."/>
            <person name="Sanchez-Alonso P."/>
            <person name="Schreier P.H."/>
            <person name="Hauser-Hahn I."/>
            <person name="Vaupel M."/>
            <person name="Koopmann E."/>
            <person name="Friedrich G."/>
            <person name="Voss H."/>
            <person name="Schluter T."/>
            <person name="Margolis J."/>
            <person name="Platt D."/>
            <person name="Swimmer C."/>
            <person name="Gnirke A."/>
            <person name="Chen F."/>
            <person name="Vysotskaia V."/>
            <person name="Mannhaupt G."/>
            <person name="Guldener U."/>
            <person name="Munsterkotter M."/>
            <person name="Haase D."/>
            <person name="Oesterheld M."/>
            <person name="Mewes H.W."/>
            <person name="Mauceli E.W."/>
            <person name="DeCaprio D."/>
            <person name="Wade C.M."/>
            <person name="Butler J."/>
            <person name="Young S."/>
            <person name="Jaffe D.B."/>
            <person name="Calvo S."/>
            <person name="Nusbaum C."/>
            <person name="Galagan J."/>
            <person name="Birren B.W."/>
        </authorList>
    </citation>
    <scope>NUCLEOTIDE SEQUENCE [LARGE SCALE GENOMIC DNA]</scope>
    <source>
        <strain evidence="3">DSM 14603 / FGSC 9021 / UM521</strain>
    </source>
</reference>
<dbReference type="eggNOG" id="ENOG502RDM2">
    <property type="taxonomic scope" value="Eukaryota"/>
</dbReference>
<dbReference type="GeneID" id="23564479"/>
<dbReference type="PANTHER" id="PTHR21521:SF0">
    <property type="entry name" value="AMUN, ISOFORM A"/>
    <property type="match status" value="1"/>
</dbReference>
<dbReference type="AlphaFoldDB" id="A0A0D1DVI7"/>
<gene>
    <name evidence="2" type="ORF">UMAG_04229</name>
</gene>
<dbReference type="OMA" id="LEMACWA"/>
<sequence length="298" mass="33110">MSVSPVLPRIGSLTSEEIACYLDRYASAIALKSSSSSSSSSSLESLDEWYQSLEPLRNIKDLKQSIWDKATLLKLVRWKLAREKHRPTLLSLVSSNPSEVCEQVLQRAANHLLAARVSPKATQDATAFKLIDSTMRIIAELKGIGPATSSAIVAAWTINGIFQSDELAMAVMGKHVKIYYTWPFYKKFYHNACDVWKHLQQADDGRVLERLAWSIAYNPPAVESAHSGHEVVVDDQPESRSHAVSQKAVSQGEDKANAISEMTASKRTKRKSKTKTDPTDDAEPVGQTRRSQRIRTQA</sequence>
<accession>A0A0D1DVI7</accession>
<dbReference type="KEGG" id="uma:UMAG_04229"/>
<keyword evidence="3" id="KW-1185">Reference proteome</keyword>
<evidence type="ECO:0000313" key="3">
    <source>
        <dbReference type="Proteomes" id="UP000000561"/>
    </source>
</evidence>
<dbReference type="PANTHER" id="PTHR21521">
    <property type="entry name" value="AMUN, ISOFORM A"/>
    <property type="match status" value="1"/>
</dbReference>
<dbReference type="OrthoDB" id="8249012at2759"/>
<dbReference type="InParanoid" id="A0A0D1DVI7"/>
<name>A0A0D1DVI7_MYCMD</name>
<evidence type="ECO:0000256" key="1">
    <source>
        <dbReference type="SAM" id="MobiDB-lite"/>
    </source>
</evidence>
<evidence type="ECO:0000313" key="2">
    <source>
        <dbReference type="EMBL" id="KIS67731.1"/>
    </source>
</evidence>